<proteinExistence type="predicted"/>
<comment type="subcellular location">
    <subcellularLocation>
        <location evidence="1">Endoplasmic reticulum membrane</location>
        <topology evidence="1">Multi-pass membrane protein</topology>
    </subcellularLocation>
</comment>
<dbReference type="STRING" id="1093900.A0A507B4M3"/>
<evidence type="ECO:0000256" key="7">
    <source>
        <dbReference type="SAM" id="SignalP"/>
    </source>
</evidence>
<dbReference type="Proteomes" id="UP000319257">
    <property type="component" value="Unassembled WGS sequence"/>
</dbReference>
<dbReference type="RefSeq" id="XP_030996398.1">
    <property type="nucleotide sequence ID" value="XM_031139564.1"/>
</dbReference>
<dbReference type="AlphaFoldDB" id="A0A507B4M3"/>
<evidence type="ECO:0000256" key="1">
    <source>
        <dbReference type="ARBA" id="ARBA00004477"/>
    </source>
</evidence>
<accession>A0A507B4M3</accession>
<dbReference type="FunCoup" id="A0A507B4M3">
    <property type="interactions" value="51"/>
</dbReference>
<evidence type="ECO:0000256" key="4">
    <source>
        <dbReference type="ARBA" id="ARBA00022989"/>
    </source>
</evidence>
<gene>
    <name evidence="8" type="ORF">E0L32_005082</name>
</gene>
<keyword evidence="4 6" id="KW-1133">Transmembrane helix</keyword>
<dbReference type="GO" id="GO:0070072">
    <property type="term" value="P:vacuolar proton-transporting V-type ATPase complex assembly"/>
    <property type="evidence" value="ECO:0007669"/>
    <property type="project" value="InterPro"/>
</dbReference>
<dbReference type="InterPro" id="IPR021013">
    <property type="entry name" value="ATPase_Vma12"/>
</dbReference>
<name>A0A507B4M3_9PEZI</name>
<dbReference type="PANTHER" id="PTHR31394:SF1">
    <property type="entry name" value="TRANSMEMBRANE PROTEIN 199"/>
    <property type="match status" value="1"/>
</dbReference>
<evidence type="ECO:0000313" key="8">
    <source>
        <dbReference type="EMBL" id="TPX14687.1"/>
    </source>
</evidence>
<feature type="transmembrane region" description="Helical" evidence="6">
    <location>
        <begin position="149"/>
        <end position="171"/>
    </location>
</feature>
<keyword evidence="9" id="KW-1185">Reference proteome</keyword>
<organism evidence="8 9">
    <name type="scientific">Thyridium curvatum</name>
    <dbReference type="NCBI Taxonomy" id="1093900"/>
    <lineage>
        <taxon>Eukaryota</taxon>
        <taxon>Fungi</taxon>
        <taxon>Dikarya</taxon>
        <taxon>Ascomycota</taxon>
        <taxon>Pezizomycotina</taxon>
        <taxon>Sordariomycetes</taxon>
        <taxon>Sordariomycetidae</taxon>
        <taxon>Thyridiales</taxon>
        <taxon>Thyridiaceae</taxon>
        <taxon>Thyridium</taxon>
    </lineage>
</organism>
<feature type="chain" id="PRO_5021446058" evidence="7">
    <location>
        <begin position="16"/>
        <end position="260"/>
    </location>
</feature>
<dbReference type="GeneID" id="41972529"/>
<keyword evidence="3" id="KW-0256">Endoplasmic reticulum</keyword>
<dbReference type="EMBL" id="SKBQ01000026">
    <property type="protein sequence ID" value="TPX14687.1"/>
    <property type="molecule type" value="Genomic_DNA"/>
</dbReference>
<dbReference type="InParanoid" id="A0A507B4M3"/>
<evidence type="ECO:0000256" key="2">
    <source>
        <dbReference type="ARBA" id="ARBA00022692"/>
    </source>
</evidence>
<keyword evidence="2 6" id="KW-0812">Transmembrane</keyword>
<dbReference type="Pfam" id="PF11712">
    <property type="entry name" value="Vma12"/>
    <property type="match status" value="1"/>
</dbReference>
<dbReference type="GO" id="GO:0005789">
    <property type="term" value="C:endoplasmic reticulum membrane"/>
    <property type="evidence" value="ECO:0007669"/>
    <property type="project" value="UniProtKB-SubCell"/>
</dbReference>
<evidence type="ECO:0000256" key="6">
    <source>
        <dbReference type="SAM" id="Phobius"/>
    </source>
</evidence>
<keyword evidence="7" id="KW-0732">Signal</keyword>
<dbReference type="PANTHER" id="PTHR31394">
    <property type="entry name" value="TRANSMEMBRANE PROTEIN 199"/>
    <property type="match status" value="1"/>
</dbReference>
<reference evidence="8 9" key="1">
    <citation type="submission" date="2019-06" db="EMBL/GenBank/DDBJ databases">
        <title>Draft genome sequence of the filamentous fungus Phialemoniopsis curvata isolated from diesel fuel.</title>
        <authorList>
            <person name="Varaljay V.A."/>
            <person name="Lyon W.J."/>
            <person name="Crouch A.L."/>
            <person name="Drake C.E."/>
            <person name="Hollomon J.M."/>
            <person name="Nadeau L.J."/>
            <person name="Nunn H.S."/>
            <person name="Stevenson B.S."/>
            <person name="Bojanowski C.L."/>
            <person name="Crookes-Goodson W.J."/>
        </authorList>
    </citation>
    <scope>NUCLEOTIDE SEQUENCE [LARGE SCALE GENOMIC DNA]</scope>
    <source>
        <strain evidence="8 9">D216</strain>
    </source>
</reference>
<keyword evidence="5 6" id="KW-0472">Membrane</keyword>
<feature type="transmembrane region" description="Helical" evidence="6">
    <location>
        <begin position="177"/>
        <end position="200"/>
    </location>
</feature>
<sequence>MVLLTMTAAIVEALGQVELPVEAEDGLPSLQDPAVGKPISHGQIIDLARALWSEGMKDRRLETLLLGCWVYIPPSPPKPEPSAEYKALMARLRHEEEERAYERMINPPPPAETAAQRRAQAFAAVNKAHKSDLGDDEVTYNDVHRQLMLILNFMLSILGTAATLWVVARWWSTPSRLFLTLGGSLLVGIAEVAVYSGYVWHLSEAKKKDTKFKEVKEVVQTWVVDNDNVKEKNVTSIEVLLKDGNEDTNATLRRRKKESL</sequence>
<protein>
    <submittedName>
        <fullName evidence="8">Uncharacterized protein</fullName>
    </submittedName>
</protein>
<evidence type="ECO:0000256" key="5">
    <source>
        <dbReference type="ARBA" id="ARBA00023136"/>
    </source>
</evidence>
<comment type="caution">
    <text evidence="8">The sequence shown here is derived from an EMBL/GenBank/DDBJ whole genome shotgun (WGS) entry which is preliminary data.</text>
</comment>
<feature type="signal peptide" evidence="7">
    <location>
        <begin position="1"/>
        <end position="15"/>
    </location>
</feature>
<evidence type="ECO:0000313" key="9">
    <source>
        <dbReference type="Proteomes" id="UP000319257"/>
    </source>
</evidence>
<evidence type="ECO:0000256" key="3">
    <source>
        <dbReference type="ARBA" id="ARBA00022824"/>
    </source>
</evidence>
<dbReference type="OrthoDB" id="19981at2759"/>